<evidence type="ECO:0000256" key="1">
    <source>
        <dbReference type="SAM" id="Phobius"/>
    </source>
</evidence>
<protein>
    <submittedName>
        <fullName evidence="2">Uncharacterized protein</fullName>
    </submittedName>
</protein>
<organism evidence="2 3">
    <name type="scientific">Hyaloscypha hepaticicola</name>
    <dbReference type="NCBI Taxonomy" id="2082293"/>
    <lineage>
        <taxon>Eukaryota</taxon>
        <taxon>Fungi</taxon>
        <taxon>Dikarya</taxon>
        <taxon>Ascomycota</taxon>
        <taxon>Pezizomycotina</taxon>
        <taxon>Leotiomycetes</taxon>
        <taxon>Helotiales</taxon>
        <taxon>Hyaloscyphaceae</taxon>
        <taxon>Hyaloscypha</taxon>
    </lineage>
</organism>
<keyword evidence="1" id="KW-0812">Transmembrane</keyword>
<keyword evidence="1" id="KW-0472">Membrane</keyword>
<feature type="transmembrane region" description="Helical" evidence="1">
    <location>
        <begin position="120"/>
        <end position="137"/>
    </location>
</feature>
<name>A0A2J6Q3T6_9HELO</name>
<feature type="transmembrane region" description="Helical" evidence="1">
    <location>
        <begin position="89"/>
        <end position="113"/>
    </location>
</feature>
<keyword evidence="1" id="KW-1133">Transmembrane helix</keyword>
<reference evidence="2 3" key="1">
    <citation type="submission" date="2016-05" db="EMBL/GenBank/DDBJ databases">
        <title>A degradative enzymes factory behind the ericoid mycorrhizal symbiosis.</title>
        <authorList>
            <consortium name="DOE Joint Genome Institute"/>
            <person name="Martino E."/>
            <person name="Morin E."/>
            <person name="Grelet G."/>
            <person name="Kuo A."/>
            <person name="Kohler A."/>
            <person name="Daghino S."/>
            <person name="Barry K."/>
            <person name="Choi C."/>
            <person name="Cichocki N."/>
            <person name="Clum A."/>
            <person name="Copeland A."/>
            <person name="Hainaut M."/>
            <person name="Haridas S."/>
            <person name="Labutti K."/>
            <person name="Lindquist E."/>
            <person name="Lipzen A."/>
            <person name="Khouja H.-R."/>
            <person name="Murat C."/>
            <person name="Ohm R."/>
            <person name="Olson A."/>
            <person name="Spatafora J."/>
            <person name="Veneault-Fourrey C."/>
            <person name="Henrissat B."/>
            <person name="Grigoriev I."/>
            <person name="Martin F."/>
            <person name="Perotto S."/>
        </authorList>
    </citation>
    <scope>NUCLEOTIDE SEQUENCE [LARGE SCALE GENOMIC DNA]</scope>
    <source>
        <strain evidence="2 3">UAMH 7357</strain>
    </source>
</reference>
<sequence>MFSFRLPHFQRKWKWPKVLIALMVIELAGTVPALALFGIASPDLYRTQMWQIGYQNGWNSDPREILYAYSNYVPLPKIPLVWSQTLTDFNVAVSVLSMFVLLVKCSMFILHIWYPLLSTVANLPIVVLWAVSVYGQMGPDHSDPHHPSNIAWYIRKSCSYATGPAHGYCLQAKGAFAVSVFMLYISPHPPTPQRCSEKLTRSSHRVTFLANLILGIWSLIPTAAQRAANKYGLDDMQSKHSPTSDHSDREWEMKRVKVQATPAQPYTPRTLAFNTLDRQLPLRAAADKGRWN</sequence>
<evidence type="ECO:0000313" key="3">
    <source>
        <dbReference type="Proteomes" id="UP000235672"/>
    </source>
</evidence>
<feature type="transmembrane region" description="Helical" evidence="1">
    <location>
        <begin position="20"/>
        <end position="40"/>
    </location>
</feature>
<evidence type="ECO:0000313" key="2">
    <source>
        <dbReference type="EMBL" id="PMD20947.1"/>
    </source>
</evidence>
<dbReference type="Proteomes" id="UP000235672">
    <property type="component" value="Unassembled WGS sequence"/>
</dbReference>
<dbReference type="AlphaFoldDB" id="A0A2J6Q3T6"/>
<dbReference type="OrthoDB" id="5352400at2759"/>
<dbReference type="STRING" id="1745343.A0A2J6Q3T6"/>
<keyword evidence="3" id="KW-1185">Reference proteome</keyword>
<accession>A0A2J6Q3T6</accession>
<proteinExistence type="predicted"/>
<gene>
    <name evidence="2" type="ORF">NA56DRAFT_162512</name>
</gene>
<dbReference type="EMBL" id="KZ613483">
    <property type="protein sequence ID" value="PMD20947.1"/>
    <property type="molecule type" value="Genomic_DNA"/>
</dbReference>